<feature type="compositionally biased region" description="Basic and acidic residues" evidence="1">
    <location>
        <begin position="102"/>
        <end position="126"/>
    </location>
</feature>
<evidence type="ECO:0000313" key="3">
    <source>
        <dbReference type="EMBL" id="KAG0145057.1"/>
    </source>
</evidence>
<evidence type="ECO:0008006" key="5">
    <source>
        <dbReference type="Google" id="ProtNLM"/>
    </source>
</evidence>
<comment type="caution">
    <text evidence="3">The sequence shown here is derived from an EMBL/GenBank/DDBJ whole genome shotgun (WGS) entry which is preliminary data.</text>
</comment>
<reference evidence="3" key="1">
    <citation type="submission" date="2013-11" db="EMBL/GenBank/DDBJ databases">
        <title>Genome sequence of the fusiform rust pathogen reveals effectors for host alternation and coevolution with pine.</title>
        <authorList>
            <consortium name="DOE Joint Genome Institute"/>
            <person name="Smith K."/>
            <person name="Pendleton A."/>
            <person name="Kubisiak T."/>
            <person name="Anderson C."/>
            <person name="Salamov A."/>
            <person name="Aerts A."/>
            <person name="Riley R."/>
            <person name="Clum A."/>
            <person name="Lindquist E."/>
            <person name="Ence D."/>
            <person name="Campbell M."/>
            <person name="Kronenberg Z."/>
            <person name="Feau N."/>
            <person name="Dhillon B."/>
            <person name="Hamelin R."/>
            <person name="Burleigh J."/>
            <person name="Smith J."/>
            <person name="Yandell M."/>
            <person name="Nelson C."/>
            <person name="Grigoriev I."/>
            <person name="Davis J."/>
        </authorList>
    </citation>
    <scope>NUCLEOTIDE SEQUENCE</scope>
    <source>
        <strain evidence="3">G11</strain>
    </source>
</reference>
<dbReference type="AlphaFoldDB" id="A0A9P6TAC2"/>
<protein>
    <recommendedName>
        <fullName evidence="5">Secreted protein</fullName>
    </recommendedName>
</protein>
<name>A0A9P6TAC2_9BASI</name>
<organism evidence="3 4">
    <name type="scientific">Cronartium quercuum f. sp. fusiforme G11</name>
    <dbReference type="NCBI Taxonomy" id="708437"/>
    <lineage>
        <taxon>Eukaryota</taxon>
        <taxon>Fungi</taxon>
        <taxon>Dikarya</taxon>
        <taxon>Basidiomycota</taxon>
        <taxon>Pucciniomycotina</taxon>
        <taxon>Pucciniomycetes</taxon>
        <taxon>Pucciniales</taxon>
        <taxon>Coleosporiaceae</taxon>
        <taxon>Cronartium</taxon>
    </lineage>
</organism>
<dbReference type="Proteomes" id="UP000886653">
    <property type="component" value="Unassembled WGS sequence"/>
</dbReference>
<dbReference type="EMBL" id="MU167283">
    <property type="protein sequence ID" value="KAG0145057.1"/>
    <property type="molecule type" value="Genomic_DNA"/>
</dbReference>
<gene>
    <name evidence="3" type="ORF">CROQUDRAFT_723635</name>
</gene>
<feature type="signal peptide" evidence="2">
    <location>
        <begin position="1"/>
        <end position="18"/>
    </location>
</feature>
<feature type="region of interest" description="Disordered" evidence="1">
    <location>
        <begin position="47"/>
        <end position="140"/>
    </location>
</feature>
<evidence type="ECO:0000256" key="2">
    <source>
        <dbReference type="SAM" id="SignalP"/>
    </source>
</evidence>
<dbReference type="OrthoDB" id="10428158at2759"/>
<proteinExistence type="predicted"/>
<keyword evidence="2" id="KW-0732">Signal</keyword>
<feature type="chain" id="PRO_5040409009" description="Secreted protein" evidence="2">
    <location>
        <begin position="19"/>
        <end position="140"/>
    </location>
</feature>
<evidence type="ECO:0000313" key="4">
    <source>
        <dbReference type="Proteomes" id="UP000886653"/>
    </source>
</evidence>
<sequence length="140" mass="15529">MCSKTILLVLAAVTFVVSNEVAEHHVMHFKRVGNQLLVFPPHELDDEWQDQSSTELHKALTKRSEIHQDPMLNDSSEGRHSESTPESLGPMIAETHNSIPSTDEKLGKQDDDNDGKVKSDVPDYRGDSVTIPLGQTIGDE</sequence>
<accession>A0A9P6TAC2</accession>
<keyword evidence="4" id="KW-1185">Reference proteome</keyword>
<evidence type="ECO:0000256" key="1">
    <source>
        <dbReference type="SAM" id="MobiDB-lite"/>
    </source>
</evidence>
<feature type="compositionally biased region" description="Basic and acidic residues" evidence="1">
    <location>
        <begin position="55"/>
        <end position="68"/>
    </location>
</feature>